<dbReference type="AlphaFoldDB" id="C0EFI1"/>
<sequence>MTLKNRSLCFKKDVQSLPQLYFCSIWFSNMLVFKQSANKSADCFFTNGESFFAATCTLINWGVIWNKIQLNLSVCFSIQMILQNVANSSRFRYKEDTLFVYLMK</sequence>
<name>C0EFI1_9FIRM</name>
<accession>C0EFI1</accession>
<reference evidence="1 2" key="2">
    <citation type="submission" date="2009-02" db="EMBL/GenBank/DDBJ databases">
        <title>Draft genome sequence of Clostridium methylpentosum (DSM 5476).</title>
        <authorList>
            <person name="Sudarsanam P."/>
            <person name="Ley R."/>
            <person name="Guruge J."/>
            <person name="Turnbaugh P.J."/>
            <person name="Mahowald M."/>
            <person name="Liep D."/>
            <person name="Gordon J."/>
        </authorList>
    </citation>
    <scope>NUCLEOTIDE SEQUENCE [LARGE SCALE GENOMIC DNA]</scope>
    <source>
        <strain evidence="1 2">DSM 5476</strain>
    </source>
</reference>
<proteinExistence type="predicted"/>
<dbReference type="STRING" id="537013.CLOSTMETH_02623"/>
<organism evidence="1 2">
    <name type="scientific">[Clostridium] methylpentosum DSM 5476</name>
    <dbReference type="NCBI Taxonomy" id="537013"/>
    <lineage>
        <taxon>Bacteria</taxon>
        <taxon>Bacillati</taxon>
        <taxon>Bacillota</taxon>
        <taxon>Clostridia</taxon>
        <taxon>Eubacteriales</taxon>
        <taxon>Oscillospiraceae</taxon>
        <taxon>Oscillospiraceae incertae sedis</taxon>
    </lineage>
</organism>
<dbReference type="HOGENOM" id="CLU_2245249_0_0_9"/>
<gene>
    <name evidence="1" type="ORF">CLOSTMETH_02623</name>
</gene>
<evidence type="ECO:0000313" key="1">
    <source>
        <dbReference type="EMBL" id="EEG29790.1"/>
    </source>
</evidence>
<dbReference type="EMBL" id="ACEC01000091">
    <property type="protein sequence ID" value="EEG29790.1"/>
    <property type="molecule type" value="Genomic_DNA"/>
</dbReference>
<protein>
    <submittedName>
        <fullName evidence="1">Uncharacterized protein</fullName>
    </submittedName>
</protein>
<keyword evidence="2" id="KW-1185">Reference proteome</keyword>
<reference evidence="1 2" key="1">
    <citation type="submission" date="2009-01" db="EMBL/GenBank/DDBJ databases">
        <authorList>
            <person name="Fulton L."/>
            <person name="Clifton S."/>
            <person name="Fulton B."/>
            <person name="Xu J."/>
            <person name="Minx P."/>
            <person name="Pepin K.H."/>
            <person name="Johnson M."/>
            <person name="Bhonagiri V."/>
            <person name="Nash W.E."/>
            <person name="Mardis E.R."/>
            <person name="Wilson R.K."/>
        </authorList>
    </citation>
    <scope>NUCLEOTIDE SEQUENCE [LARGE SCALE GENOMIC DNA]</scope>
    <source>
        <strain evidence="1 2">DSM 5476</strain>
    </source>
</reference>
<evidence type="ECO:0000313" key="2">
    <source>
        <dbReference type="Proteomes" id="UP000003340"/>
    </source>
</evidence>
<dbReference type="Proteomes" id="UP000003340">
    <property type="component" value="Unassembled WGS sequence"/>
</dbReference>
<comment type="caution">
    <text evidence="1">The sequence shown here is derived from an EMBL/GenBank/DDBJ whole genome shotgun (WGS) entry which is preliminary data.</text>
</comment>